<dbReference type="GO" id="GO:0004180">
    <property type="term" value="F:carboxypeptidase activity"/>
    <property type="evidence" value="ECO:0007669"/>
    <property type="project" value="UniProtKB-KW"/>
</dbReference>
<sequence>MKKYFYLLFFCLFTATVYAQSDSVSLTSLVESAVKVNNSHPVEKVYLHFDKPYYAVGDTIWFKAYLTMEAHQLSELSKVVNVDVISDRDSLIETVKLPVTGGTAAGSVVLNGLTYRQGNYHFKAYTLWQLNFPPSYLFDKVVTIGGSANKGILASASYSGNIADKNSKLNARILYKNPDGTLLANRRVDWRLDRNGDQITKGKGVTDGAGYLTIELAGTKAEDITAGTLITGLETADKQIKTSAFTLKNAFNGTDVQFFPEGGTLVADIPNIVAFKALQTNGLGLDVKGTIVDDKNQQVGTFSSQHLGMGKFTFAPAVNAIYKAKIEFPDGTKGTYQLPRVTNSGITLAVNNSNATSLILQLNASQTYFEKHKNQAYYIIAKTGGYVMFAAQAFLNSQTYSATIPKSKFKTGVLQLTLLSTAGDPLSERLVYIDHNDPLNISLSTDKPSYLTRQKVLMKAATKFGDKPAEANMSVSVVDESKVAYNDNQATTIASYLLLTSDISGYVEQPNYYFGTPSAKKADDLDVLMLTQGFRQFTFFDIVDNKIPPIRMLAEQGINLTGTLRKFNGMPVFKGNVRLIIPDKGISAETITDADGNFIFRNVVFTDSSSVTINARNNVDAHNLKLTMNADFYPAVTKQQNFADEMPNIDSVLNVYVKNSERQYQTNRVLKEVVIKASTKKKIDHTTYPALSGLSNMPDHVLDGEQLKGCNNLLACLPSMLMGIMYRDNNFYFARDYNLGNTKPIQFYARGLQVDVSYLSTLDPKSIESIESFSSDGFTGINKMTDTHGVVVINLKEQPKGTKISLDELKRMLPEPNVVSFTPKGYVKTRQFYSPKYEVTRAVQNSDLRSTIFWNPNVLSDKLGNAAFSFYTSDGRGTYKAVIEGIDKDGNLGRTVYKFTVK</sequence>
<gene>
    <name evidence="1" type="ORF">GO620_000765</name>
</gene>
<evidence type="ECO:0000313" key="1">
    <source>
        <dbReference type="EMBL" id="QQL50015.1"/>
    </source>
</evidence>
<dbReference type="KEGG" id="mgik:GO620_000765"/>
<proteinExistence type="predicted"/>
<reference evidence="1 2" key="1">
    <citation type="submission" date="2020-12" db="EMBL/GenBank/DDBJ databases">
        <title>HMF7856_wgs.fasta genome submission.</title>
        <authorList>
            <person name="Kang H."/>
            <person name="Kim H."/>
            <person name="Joh K."/>
        </authorList>
    </citation>
    <scope>NUCLEOTIDE SEQUENCE [LARGE SCALE GENOMIC DNA]</scope>
    <source>
        <strain evidence="1 2">HMF7856</strain>
    </source>
</reference>
<evidence type="ECO:0000313" key="2">
    <source>
        <dbReference type="Proteomes" id="UP000429232"/>
    </source>
</evidence>
<dbReference type="SUPFAM" id="SSF49373">
    <property type="entry name" value="Invasin/intimin cell-adhesion fragments"/>
    <property type="match status" value="1"/>
</dbReference>
<name>A0A6I4HWL8_9SPHI</name>
<dbReference type="AlphaFoldDB" id="A0A6I4HWL8"/>
<keyword evidence="1" id="KW-0645">Protease</keyword>
<dbReference type="Proteomes" id="UP000429232">
    <property type="component" value="Chromosome"/>
</dbReference>
<protein>
    <submittedName>
        <fullName evidence="1">Carboxypeptidase regulatory-like domain-containing protein</fullName>
    </submittedName>
</protein>
<keyword evidence="1" id="KW-0121">Carboxypeptidase</keyword>
<dbReference type="EMBL" id="CP066775">
    <property type="protein sequence ID" value="QQL50015.1"/>
    <property type="molecule type" value="Genomic_DNA"/>
</dbReference>
<keyword evidence="2" id="KW-1185">Reference proteome</keyword>
<organism evidence="1 2">
    <name type="scientific">Mucilaginibacter ginkgonis</name>
    <dbReference type="NCBI Taxonomy" id="2682091"/>
    <lineage>
        <taxon>Bacteria</taxon>
        <taxon>Pseudomonadati</taxon>
        <taxon>Bacteroidota</taxon>
        <taxon>Sphingobacteriia</taxon>
        <taxon>Sphingobacteriales</taxon>
        <taxon>Sphingobacteriaceae</taxon>
        <taxon>Mucilaginibacter</taxon>
    </lineage>
</organism>
<dbReference type="RefSeq" id="WP_157523280.1">
    <property type="nucleotide sequence ID" value="NZ_CP066775.1"/>
</dbReference>
<accession>A0A6I4HWL8</accession>
<dbReference type="InterPro" id="IPR008964">
    <property type="entry name" value="Invasin/intimin_cell_adhesion"/>
</dbReference>
<keyword evidence="1" id="KW-0378">Hydrolase</keyword>